<reference evidence="8 9" key="1">
    <citation type="submission" date="2016-07" db="EMBL/GenBank/DDBJ databases">
        <title>Genome and transcriptome analysis of iron-reducing fermentative bacteria Anoxybacter fermentans.</title>
        <authorList>
            <person name="Zeng X."/>
            <person name="Shao Z."/>
        </authorList>
    </citation>
    <scope>NUCLEOTIDE SEQUENCE [LARGE SCALE GENOMIC DNA]</scope>
    <source>
        <strain evidence="8 9">DY22613</strain>
    </source>
</reference>
<dbReference type="Proteomes" id="UP000267250">
    <property type="component" value="Chromosome"/>
</dbReference>
<dbReference type="NCBIfam" id="TIGR00247">
    <property type="entry name" value="endolytic transglycosylase MltG"/>
    <property type="match status" value="1"/>
</dbReference>
<keyword evidence="9" id="KW-1185">Reference proteome</keyword>
<protein>
    <recommendedName>
        <fullName evidence="7">Endolytic murein transglycosylase</fullName>
        <ecNumber evidence="7">4.2.2.29</ecNumber>
    </recommendedName>
    <alternativeName>
        <fullName evidence="7">Peptidoglycan lytic transglycosylase</fullName>
    </alternativeName>
    <alternativeName>
        <fullName evidence="7">Peptidoglycan polymerization terminase</fullName>
    </alternativeName>
</protein>
<keyword evidence="2 7" id="KW-0812">Transmembrane</keyword>
<evidence type="ECO:0000313" key="9">
    <source>
        <dbReference type="Proteomes" id="UP000267250"/>
    </source>
</evidence>
<organism evidence="8 9">
    <name type="scientific">Anoxybacter fermentans</name>
    <dbReference type="NCBI Taxonomy" id="1323375"/>
    <lineage>
        <taxon>Bacteria</taxon>
        <taxon>Bacillati</taxon>
        <taxon>Bacillota</taxon>
        <taxon>Clostridia</taxon>
        <taxon>Halanaerobiales</taxon>
        <taxon>Anoxybacter</taxon>
    </lineage>
</organism>
<dbReference type="GO" id="GO:0009252">
    <property type="term" value="P:peptidoglycan biosynthetic process"/>
    <property type="evidence" value="ECO:0007669"/>
    <property type="project" value="UniProtKB-UniRule"/>
</dbReference>
<evidence type="ECO:0000256" key="5">
    <source>
        <dbReference type="ARBA" id="ARBA00023239"/>
    </source>
</evidence>
<gene>
    <name evidence="7" type="primary">mltG</name>
    <name evidence="8" type="ORF">BBF96_09600</name>
</gene>
<dbReference type="Pfam" id="PF02618">
    <property type="entry name" value="YceG"/>
    <property type="match status" value="1"/>
</dbReference>
<sequence length="316" mass="35655">MLAGIIFYVEYQVGPIDYFSPHVVEVEIPTGSSVIQIAQILEDAGLVRKAEYFTALCRFMGVEGKMKAGYYEFNTGMSVKEMIEKIVSGEVATYKLTIPEGLTVKEMAPFIEKKTGISTEEFLKAAREFKLDFLPEREDVEFQVEGFLFPDTYYVPVKATARDLIQIMVNRFKKVVGIEPVEVRGRTLSILELITIASLIEEEAKLDGDRPLVSGVIYNRLERGMKLQLCASVLYVLGEKKERLSLADTKIDSPYNTYQILGLPPGPISNPGLKSIKAALNPEESDYLFYFALPDGTTYYSKTYEEHLRAVKKYLD</sequence>
<dbReference type="GO" id="GO:0008932">
    <property type="term" value="F:lytic endotransglycosylase activity"/>
    <property type="evidence" value="ECO:0007669"/>
    <property type="project" value="UniProtKB-UniRule"/>
</dbReference>
<keyword evidence="1 7" id="KW-1003">Cell membrane</keyword>
<dbReference type="GO" id="GO:0005886">
    <property type="term" value="C:plasma membrane"/>
    <property type="evidence" value="ECO:0007669"/>
    <property type="project" value="UniProtKB-UniRule"/>
</dbReference>
<evidence type="ECO:0000256" key="6">
    <source>
        <dbReference type="ARBA" id="ARBA00023316"/>
    </source>
</evidence>
<evidence type="ECO:0000256" key="4">
    <source>
        <dbReference type="ARBA" id="ARBA00023136"/>
    </source>
</evidence>
<comment type="similarity">
    <text evidence="7">Belongs to the transglycosylase MltG family.</text>
</comment>
<comment type="function">
    <text evidence="7">Functions as a peptidoglycan terminase that cleaves nascent peptidoglycan strands endolytically to terminate their elongation.</text>
</comment>
<name>A0A3Q9HSP6_9FIRM</name>
<evidence type="ECO:0000256" key="7">
    <source>
        <dbReference type="HAMAP-Rule" id="MF_02065"/>
    </source>
</evidence>
<dbReference type="HAMAP" id="MF_02065">
    <property type="entry name" value="MltG"/>
    <property type="match status" value="1"/>
</dbReference>
<dbReference type="AlphaFoldDB" id="A0A3Q9HSP6"/>
<dbReference type="KEGG" id="aft:BBF96_09600"/>
<evidence type="ECO:0000256" key="2">
    <source>
        <dbReference type="ARBA" id="ARBA00022692"/>
    </source>
</evidence>
<keyword evidence="3 7" id="KW-1133">Transmembrane helix</keyword>
<accession>A0A3Q9HSP6</accession>
<feature type="site" description="Important for catalytic activity" evidence="7">
    <location>
        <position position="203"/>
    </location>
</feature>
<dbReference type="PANTHER" id="PTHR30518:SF2">
    <property type="entry name" value="ENDOLYTIC MUREIN TRANSGLYCOSYLASE"/>
    <property type="match status" value="1"/>
</dbReference>
<dbReference type="Gene3D" id="3.30.160.60">
    <property type="entry name" value="Classic Zinc Finger"/>
    <property type="match status" value="1"/>
</dbReference>
<evidence type="ECO:0000313" key="8">
    <source>
        <dbReference type="EMBL" id="AZR74887.1"/>
    </source>
</evidence>
<dbReference type="EC" id="4.2.2.29" evidence="7"/>
<dbReference type="GO" id="GO:0071555">
    <property type="term" value="P:cell wall organization"/>
    <property type="evidence" value="ECO:0007669"/>
    <property type="project" value="UniProtKB-KW"/>
</dbReference>
<dbReference type="InterPro" id="IPR003770">
    <property type="entry name" value="MLTG-like"/>
</dbReference>
<dbReference type="Gene3D" id="3.30.1490.480">
    <property type="entry name" value="Endolytic murein transglycosylase"/>
    <property type="match status" value="1"/>
</dbReference>
<dbReference type="EMBL" id="CP016379">
    <property type="protein sequence ID" value="AZR74887.1"/>
    <property type="molecule type" value="Genomic_DNA"/>
</dbReference>
<keyword evidence="4 7" id="KW-0472">Membrane</keyword>
<dbReference type="CDD" id="cd08010">
    <property type="entry name" value="MltG_like"/>
    <property type="match status" value="1"/>
</dbReference>
<evidence type="ECO:0000256" key="1">
    <source>
        <dbReference type="ARBA" id="ARBA00022475"/>
    </source>
</evidence>
<dbReference type="PANTHER" id="PTHR30518">
    <property type="entry name" value="ENDOLYTIC MUREIN TRANSGLYCOSYLASE"/>
    <property type="match status" value="1"/>
</dbReference>
<keyword evidence="5 7" id="KW-0456">Lyase</keyword>
<evidence type="ECO:0000256" key="3">
    <source>
        <dbReference type="ARBA" id="ARBA00022989"/>
    </source>
</evidence>
<comment type="catalytic activity">
    <reaction evidence="7">
        <text>a peptidoglycan chain = a peptidoglycan chain with N-acetyl-1,6-anhydromuramyl-[peptide] at the reducing end + a peptidoglycan chain with N-acetylglucosamine at the non-reducing end.</text>
        <dbReference type="EC" id="4.2.2.29"/>
    </reaction>
</comment>
<keyword evidence="6 7" id="KW-0961">Cell wall biogenesis/degradation</keyword>
<proteinExistence type="inferred from homology"/>